<dbReference type="InterPro" id="IPR052162">
    <property type="entry name" value="Sensor_kinase/Photoreceptor"/>
</dbReference>
<sequence length="1199" mass="133228">MTTHLQNRPYALHLGLFIVAYVLASGFAHLLAIVPGTGISIWPASGLFMAVLILAPTYSWPWWVLAGLLAELLGNAFWFGNPLPVAVLINIGNALEAMVGAWLVKRACGRSVRLETVREVLALTVLGAGLAPIISATVGSATLAWFGIQPFATAWPIWWIGDATGVLIVAPLALVVFQNWRGSAQFSTARWVEAGILSLIFLGVAALCMSGYLPFAYIIMPPLLWAAVRFEFKGAVVTLAFLALIAGIFTVSGTSQFAGDAESQKHNQIMLQLFLAISAFSALIVAALSRQQHLAALTLRKSEHSLRELIETVPALLWRLAPDGKPTFFNKRMVEFLGFDVTEIDKTGVSRLEAIGQIAHPDDAAQLTEGLRESLATGHGFSMRHRLRRADGTYRWMSSRAEPMRDEEGKIVQWYGLCHDIEDQVSAEEALRRSERQLQQMIDAVPALIWCTTPEGTPSYINKRLAGSVGITLEELTASDASRSLVDVHVDDQPAVEQALAHSFKTGTPFAKVYRQRRADGSYRWIEGRAEPLRDPDGRIVQWYGVCLDIDELVTAQEALRQREREFSQIVNMVPVHIRRLTPEGEPTFFNKRLMDFFGLEAVSELDKPGMSRLATIIRTLVHPDEAATLLEKVRQSMTTGVPYSMKYRMRRADGAYRWVDGRAEPLRDQSGAILHWYAISVDIDDEMRAQEALRDRERELSQLVDMVPSLLWRLSPTGDPLFFSKRMVDFLGLDIGDYETPEMTGLPAAIAAVAHPDDADRLAAALNHSIATGESFSLTYRLRRNDGVYRWMSGRGEPLRDETGRIVQWYGLCHDIDDQLRVEEAVRERERALWQLVETLPAMIDCAAPDGEPIYRSQQLREFLGYNLEELDKSGRPRLEGTLDAGVHPDDLPGVKEKYAHSLATGEPYARRHRLRRHDGEYRWVETRAAAMRNAEGAIVQWNVICLDIDGEVRTQETLRLAQDSLARASQAASLAELSASIAHEVNQPLTAVVTYSSALQRWLSAEPPNIERSQSTVERIIRSANSAADVVSRIRALFRPSVAAKDCTPLGSIIMEARDLMIEEAARRRVRIDVAIESDLPPVSLDRVQIQQVLVNLIRNAAEAMSSTTGERVLGIRVIRLMGIVQIEISDRGPGVDIPERIFEPFFTTKEQGMGMGLAICRSIVESHGGRLWVEANKPHGSTFIFTLPIGEAAAAQ</sequence>
<evidence type="ECO:0000256" key="6">
    <source>
        <dbReference type="ARBA" id="ARBA00022679"/>
    </source>
</evidence>
<feature type="domain" description="PAS" evidence="13">
    <location>
        <begin position="434"/>
        <end position="507"/>
    </location>
</feature>
<dbReference type="CDD" id="cd00082">
    <property type="entry name" value="HisKA"/>
    <property type="match status" value="1"/>
</dbReference>
<comment type="subcellular location">
    <subcellularLocation>
        <location evidence="2">Cell membrane</location>
        <topology evidence="2">Multi-pass membrane protein</topology>
    </subcellularLocation>
</comment>
<dbReference type="NCBIfam" id="TIGR00229">
    <property type="entry name" value="sensory_box"/>
    <property type="match status" value="5"/>
</dbReference>
<dbReference type="InterPro" id="IPR035965">
    <property type="entry name" value="PAS-like_dom_sf"/>
</dbReference>
<evidence type="ECO:0000256" key="9">
    <source>
        <dbReference type="ARBA" id="ARBA00022989"/>
    </source>
</evidence>
<evidence type="ECO:0000256" key="7">
    <source>
        <dbReference type="ARBA" id="ARBA00022692"/>
    </source>
</evidence>
<comment type="caution">
    <text evidence="15">The sequence shown here is derived from an EMBL/GenBank/DDBJ whole genome shotgun (WGS) entry which is preliminary data.</text>
</comment>
<dbReference type="InterPro" id="IPR001610">
    <property type="entry name" value="PAC"/>
</dbReference>
<dbReference type="FunFam" id="3.30.450.20:FF:000099">
    <property type="entry name" value="Sensory box sensor histidine kinase"/>
    <property type="match status" value="2"/>
</dbReference>
<feature type="domain" description="PAS" evidence="13">
    <location>
        <begin position="563"/>
        <end position="641"/>
    </location>
</feature>
<keyword evidence="16" id="KW-1185">Reference proteome</keyword>
<name>A0A7W6GN17_9HYPH</name>
<dbReference type="SMART" id="SM00086">
    <property type="entry name" value="PAC"/>
    <property type="match status" value="5"/>
</dbReference>
<feature type="domain" description="PAS" evidence="13">
    <location>
        <begin position="302"/>
        <end position="378"/>
    </location>
</feature>
<keyword evidence="6" id="KW-0808">Transferase</keyword>
<dbReference type="Pfam" id="PF00512">
    <property type="entry name" value="HisKA"/>
    <property type="match status" value="1"/>
</dbReference>
<keyword evidence="7 11" id="KW-0812">Transmembrane</keyword>
<feature type="transmembrane region" description="Helical" evidence="11">
    <location>
        <begin position="197"/>
        <end position="220"/>
    </location>
</feature>
<feature type="transmembrane region" description="Helical" evidence="11">
    <location>
        <begin position="269"/>
        <end position="288"/>
    </location>
</feature>
<feature type="transmembrane region" description="Helical" evidence="11">
    <location>
        <begin position="85"/>
        <end position="104"/>
    </location>
</feature>
<dbReference type="SUPFAM" id="SSF55874">
    <property type="entry name" value="ATPase domain of HSP90 chaperone/DNA topoisomerase II/histidine kinase"/>
    <property type="match status" value="1"/>
</dbReference>
<feature type="domain" description="PAC" evidence="14">
    <location>
        <begin position="910"/>
        <end position="962"/>
    </location>
</feature>
<evidence type="ECO:0000259" key="14">
    <source>
        <dbReference type="PROSITE" id="PS50113"/>
    </source>
</evidence>
<dbReference type="PRINTS" id="PR00344">
    <property type="entry name" value="BCTRLSENSOR"/>
</dbReference>
<dbReference type="SUPFAM" id="SSF47384">
    <property type="entry name" value="Homodimeric domain of signal transducing histidine kinase"/>
    <property type="match status" value="1"/>
</dbReference>
<keyword evidence="9 11" id="KW-1133">Transmembrane helix</keyword>
<evidence type="ECO:0000256" key="1">
    <source>
        <dbReference type="ARBA" id="ARBA00000085"/>
    </source>
</evidence>
<evidence type="ECO:0000256" key="11">
    <source>
        <dbReference type="SAM" id="Phobius"/>
    </source>
</evidence>
<dbReference type="PROSITE" id="PS50112">
    <property type="entry name" value="PAS"/>
    <property type="match status" value="5"/>
</dbReference>
<dbReference type="EMBL" id="JACIEE010000011">
    <property type="protein sequence ID" value="MBB3979504.1"/>
    <property type="molecule type" value="Genomic_DNA"/>
</dbReference>
<dbReference type="SMART" id="SM00091">
    <property type="entry name" value="PAS"/>
    <property type="match status" value="5"/>
</dbReference>
<organism evidence="15 16">
    <name type="scientific">Mycoplana azooxidifex</name>
    <dbReference type="NCBI Taxonomy" id="1636188"/>
    <lineage>
        <taxon>Bacteria</taxon>
        <taxon>Pseudomonadati</taxon>
        <taxon>Pseudomonadota</taxon>
        <taxon>Alphaproteobacteria</taxon>
        <taxon>Hyphomicrobiales</taxon>
        <taxon>Rhizobiaceae</taxon>
        <taxon>Mycoplana</taxon>
    </lineage>
</organism>
<feature type="transmembrane region" description="Helical" evidence="11">
    <location>
        <begin position="120"/>
        <end position="145"/>
    </location>
</feature>
<dbReference type="GO" id="GO:0005886">
    <property type="term" value="C:plasma membrane"/>
    <property type="evidence" value="ECO:0007669"/>
    <property type="project" value="UniProtKB-SubCell"/>
</dbReference>
<dbReference type="Gene3D" id="1.10.287.130">
    <property type="match status" value="1"/>
</dbReference>
<keyword evidence="10 11" id="KW-0472">Membrane</keyword>
<feature type="domain" description="PAC" evidence="14">
    <location>
        <begin position="381"/>
        <end position="433"/>
    </location>
</feature>
<dbReference type="PANTHER" id="PTHR43304:SF1">
    <property type="entry name" value="PAC DOMAIN-CONTAINING PROTEIN"/>
    <property type="match status" value="1"/>
</dbReference>
<evidence type="ECO:0000256" key="2">
    <source>
        <dbReference type="ARBA" id="ARBA00004651"/>
    </source>
</evidence>
<keyword evidence="4" id="KW-1003">Cell membrane</keyword>
<dbReference type="PROSITE" id="PS50109">
    <property type="entry name" value="HIS_KIN"/>
    <property type="match status" value="1"/>
</dbReference>
<feature type="transmembrane region" description="Helical" evidence="11">
    <location>
        <begin position="157"/>
        <end position="177"/>
    </location>
</feature>
<evidence type="ECO:0000256" key="3">
    <source>
        <dbReference type="ARBA" id="ARBA00012438"/>
    </source>
</evidence>
<dbReference type="PANTHER" id="PTHR43304">
    <property type="entry name" value="PHYTOCHROME-LIKE PROTEIN CPH1"/>
    <property type="match status" value="1"/>
</dbReference>
<dbReference type="Pfam" id="PF02518">
    <property type="entry name" value="HATPase_c"/>
    <property type="match status" value="1"/>
</dbReference>
<feature type="domain" description="PAS" evidence="13">
    <location>
        <begin position="697"/>
        <end position="774"/>
    </location>
</feature>
<feature type="domain" description="PAC" evidence="14">
    <location>
        <begin position="644"/>
        <end position="696"/>
    </location>
</feature>
<dbReference type="CDD" id="cd00130">
    <property type="entry name" value="PAS"/>
    <property type="match status" value="5"/>
</dbReference>
<dbReference type="Gene3D" id="3.30.450.20">
    <property type="entry name" value="PAS domain"/>
    <property type="match status" value="5"/>
</dbReference>
<feature type="domain" description="PAC" evidence="14">
    <location>
        <begin position="510"/>
        <end position="562"/>
    </location>
</feature>
<protein>
    <recommendedName>
        <fullName evidence="3">histidine kinase</fullName>
        <ecNumber evidence="3">2.7.13.3</ecNumber>
    </recommendedName>
</protein>
<dbReference type="Proteomes" id="UP000574761">
    <property type="component" value="Unassembled WGS sequence"/>
</dbReference>
<dbReference type="InterPro" id="IPR004358">
    <property type="entry name" value="Sig_transdc_His_kin-like_C"/>
</dbReference>
<evidence type="ECO:0000256" key="8">
    <source>
        <dbReference type="ARBA" id="ARBA00022777"/>
    </source>
</evidence>
<dbReference type="SMART" id="SM00388">
    <property type="entry name" value="HisKA"/>
    <property type="match status" value="1"/>
</dbReference>
<evidence type="ECO:0000313" key="16">
    <source>
        <dbReference type="Proteomes" id="UP000574761"/>
    </source>
</evidence>
<dbReference type="InterPro" id="IPR007895">
    <property type="entry name" value="MASE1"/>
</dbReference>
<dbReference type="Pfam" id="PF05231">
    <property type="entry name" value="MASE1"/>
    <property type="match status" value="1"/>
</dbReference>
<evidence type="ECO:0000259" key="13">
    <source>
        <dbReference type="PROSITE" id="PS50112"/>
    </source>
</evidence>
<feature type="transmembrane region" description="Helical" evidence="11">
    <location>
        <begin position="232"/>
        <end position="257"/>
    </location>
</feature>
<feature type="domain" description="Histidine kinase" evidence="12">
    <location>
        <begin position="982"/>
        <end position="1194"/>
    </location>
</feature>
<keyword evidence="8" id="KW-0418">Kinase</keyword>
<dbReference type="EC" id="2.7.13.3" evidence="3"/>
<dbReference type="InterPro" id="IPR003661">
    <property type="entry name" value="HisK_dim/P_dom"/>
</dbReference>
<dbReference type="InterPro" id="IPR036890">
    <property type="entry name" value="HATPase_C_sf"/>
</dbReference>
<dbReference type="InterPro" id="IPR036097">
    <property type="entry name" value="HisK_dim/P_sf"/>
</dbReference>
<dbReference type="GO" id="GO:0000155">
    <property type="term" value="F:phosphorelay sensor kinase activity"/>
    <property type="evidence" value="ECO:0007669"/>
    <property type="project" value="InterPro"/>
</dbReference>
<evidence type="ECO:0000313" key="15">
    <source>
        <dbReference type="EMBL" id="MBB3979504.1"/>
    </source>
</evidence>
<dbReference type="Gene3D" id="3.30.565.10">
    <property type="entry name" value="Histidine kinase-like ATPase, C-terminal domain"/>
    <property type="match status" value="1"/>
</dbReference>
<dbReference type="InterPro" id="IPR003594">
    <property type="entry name" value="HATPase_dom"/>
</dbReference>
<evidence type="ECO:0000256" key="10">
    <source>
        <dbReference type="ARBA" id="ARBA00023136"/>
    </source>
</evidence>
<dbReference type="InterPro" id="IPR013655">
    <property type="entry name" value="PAS_fold_3"/>
</dbReference>
<dbReference type="Pfam" id="PF08447">
    <property type="entry name" value="PAS_3"/>
    <property type="match status" value="5"/>
</dbReference>
<reference evidence="15 16" key="1">
    <citation type="submission" date="2020-08" db="EMBL/GenBank/DDBJ databases">
        <title>Genomic Encyclopedia of Type Strains, Phase IV (KMG-IV): sequencing the most valuable type-strain genomes for metagenomic binning, comparative biology and taxonomic classification.</title>
        <authorList>
            <person name="Goeker M."/>
        </authorList>
    </citation>
    <scope>NUCLEOTIDE SEQUENCE [LARGE SCALE GENOMIC DNA]</scope>
    <source>
        <strain evidence="15 16">DSM 100211</strain>
    </source>
</reference>
<comment type="catalytic activity">
    <reaction evidence="1">
        <text>ATP + protein L-histidine = ADP + protein N-phospho-L-histidine.</text>
        <dbReference type="EC" id="2.7.13.3"/>
    </reaction>
</comment>
<feature type="transmembrane region" description="Helical" evidence="11">
    <location>
        <begin position="12"/>
        <end position="33"/>
    </location>
</feature>
<dbReference type="InterPro" id="IPR000700">
    <property type="entry name" value="PAS-assoc_C"/>
</dbReference>
<accession>A0A7W6GN17</accession>
<dbReference type="RefSeq" id="WP_183807737.1">
    <property type="nucleotide sequence ID" value="NZ_JACIEE010000011.1"/>
</dbReference>
<proteinExistence type="predicted"/>
<keyword evidence="5" id="KW-0597">Phosphoprotein</keyword>
<evidence type="ECO:0000256" key="4">
    <source>
        <dbReference type="ARBA" id="ARBA00022475"/>
    </source>
</evidence>
<dbReference type="SMART" id="SM00387">
    <property type="entry name" value="HATPase_c"/>
    <property type="match status" value="1"/>
</dbReference>
<feature type="domain" description="PAS" evidence="13">
    <location>
        <begin position="830"/>
        <end position="907"/>
    </location>
</feature>
<dbReference type="InterPro" id="IPR000014">
    <property type="entry name" value="PAS"/>
</dbReference>
<gene>
    <name evidence="15" type="ORF">GGQ64_004746</name>
</gene>
<dbReference type="SUPFAM" id="SSF55785">
    <property type="entry name" value="PYP-like sensor domain (PAS domain)"/>
    <property type="match status" value="5"/>
</dbReference>
<feature type="domain" description="PAC" evidence="14">
    <location>
        <begin position="777"/>
        <end position="829"/>
    </location>
</feature>
<feature type="transmembrane region" description="Helical" evidence="11">
    <location>
        <begin position="39"/>
        <end position="55"/>
    </location>
</feature>
<evidence type="ECO:0000259" key="12">
    <source>
        <dbReference type="PROSITE" id="PS50109"/>
    </source>
</evidence>
<dbReference type="AlphaFoldDB" id="A0A7W6GN17"/>
<dbReference type="PROSITE" id="PS50113">
    <property type="entry name" value="PAC"/>
    <property type="match status" value="5"/>
</dbReference>
<evidence type="ECO:0000256" key="5">
    <source>
        <dbReference type="ARBA" id="ARBA00022553"/>
    </source>
</evidence>
<dbReference type="InterPro" id="IPR005467">
    <property type="entry name" value="His_kinase_dom"/>
</dbReference>